<dbReference type="InterPro" id="IPR008283">
    <property type="entry name" value="Peptidase_M17_N"/>
</dbReference>
<evidence type="ECO:0000256" key="9">
    <source>
        <dbReference type="HAMAP-Rule" id="MF_00181"/>
    </source>
</evidence>
<dbReference type="HAMAP" id="MF_00181">
    <property type="entry name" value="Cytosol_peptidase_M17"/>
    <property type="match status" value="1"/>
</dbReference>
<dbReference type="InterPro" id="IPR023042">
    <property type="entry name" value="Peptidase_M17_leu_NH2_pept"/>
</dbReference>
<dbReference type="Pfam" id="PF00883">
    <property type="entry name" value="Peptidase_M17"/>
    <property type="match status" value="1"/>
</dbReference>
<dbReference type="NCBIfam" id="NF002073">
    <property type="entry name" value="PRK00913.1-2"/>
    <property type="match status" value="1"/>
</dbReference>
<dbReference type="GO" id="GO:0006355">
    <property type="term" value="P:regulation of DNA-templated transcription"/>
    <property type="evidence" value="ECO:0007669"/>
    <property type="project" value="UniProtKB-ARBA"/>
</dbReference>
<dbReference type="GO" id="GO:0070006">
    <property type="term" value="F:metalloaminopeptidase activity"/>
    <property type="evidence" value="ECO:0007669"/>
    <property type="project" value="InterPro"/>
</dbReference>
<dbReference type="InterPro" id="IPR043472">
    <property type="entry name" value="Macro_dom-like"/>
</dbReference>
<dbReference type="InterPro" id="IPR011356">
    <property type="entry name" value="Leucine_aapep/pepB"/>
</dbReference>
<evidence type="ECO:0000313" key="12">
    <source>
        <dbReference type="EMBL" id="BAP55603.1"/>
    </source>
</evidence>
<dbReference type="GO" id="GO:0005737">
    <property type="term" value="C:cytoplasm"/>
    <property type="evidence" value="ECO:0007669"/>
    <property type="project" value="UniProtKB-SubCell"/>
</dbReference>
<dbReference type="Gene3D" id="3.40.630.10">
    <property type="entry name" value="Zn peptidases"/>
    <property type="match status" value="1"/>
</dbReference>
<dbReference type="PANTHER" id="PTHR11963">
    <property type="entry name" value="LEUCINE AMINOPEPTIDASE-RELATED"/>
    <property type="match status" value="1"/>
</dbReference>
<feature type="binding site" evidence="9">
    <location>
        <position position="273"/>
    </location>
    <ligand>
        <name>Mn(2+)</name>
        <dbReference type="ChEBI" id="CHEBI:29035"/>
        <label>1</label>
    </ligand>
</feature>
<dbReference type="FunFam" id="3.40.630.10:FF:000004">
    <property type="entry name" value="Probable cytosol aminopeptidase"/>
    <property type="match status" value="1"/>
</dbReference>
<protein>
    <recommendedName>
        <fullName evidence="9">Probable cytosol aminopeptidase</fullName>
        <ecNumber evidence="9">3.4.11.1</ecNumber>
    </recommendedName>
    <alternativeName>
        <fullName evidence="9">Leucine aminopeptidase</fullName>
        <shortName evidence="9">LAP</shortName>
        <ecNumber evidence="9">3.4.11.10</ecNumber>
    </alternativeName>
    <alternativeName>
        <fullName evidence="9">Leucyl aminopeptidase</fullName>
    </alternativeName>
</protein>
<feature type="binding site" evidence="9">
    <location>
        <position position="350"/>
    </location>
    <ligand>
        <name>Mn(2+)</name>
        <dbReference type="ChEBI" id="CHEBI:29035"/>
        <label>1</label>
    </ligand>
</feature>
<proteinExistence type="inferred from homology"/>
<dbReference type="SUPFAM" id="SSF52949">
    <property type="entry name" value="Macro domain-like"/>
    <property type="match status" value="1"/>
</dbReference>
<keyword evidence="9" id="KW-0963">Cytoplasm</keyword>
<evidence type="ECO:0000256" key="3">
    <source>
        <dbReference type="ARBA" id="ARBA00009528"/>
    </source>
</evidence>
<dbReference type="CDD" id="cd00433">
    <property type="entry name" value="Peptidase_M17"/>
    <property type="match status" value="1"/>
</dbReference>
<feature type="active site" evidence="9">
    <location>
        <position position="354"/>
    </location>
</feature>
<reference evidence="12 13" key="1">
    <citation type="journal article" date="2014" name="ISME J.">
        <title>Ecophysiology of Thioploca ingrica as revealed by the complete genome sequence supplemented with proteomic evidence.</title>
        <authorList>
            <person name="Kojima H."/>
            <person name="Ogura Y."/>
            <person name="Yamamoto N."/>
            <person name="Togashi T."/>
            <person name="Mori H."/>
            <person name="Watanabe T."/>
            <person name="Nemoto F."/>
            <person name="Kurokawa K."/>
            <person name="Hayashi T."/>
            <person name="Fukui M."/>
        </authorList>
    </citation>
    <scope>NUCLEOTIDE SEQUENCE [LARGE SCALE GENOMIC DNA]</scope>
</reference>
<dbReference type="GO" id="GO:0006310">
    <property type="term" value="P:DNA recombination"/>
    <property type="evidence" value="ECO:0007669"/>
    <property type="project" value="UniProtKB-ARBA"/>
</dbReference>
<dbReference type="Pfam" id="PF02789">
    <property type="entry name" value="Peptidase_M17_N"/>
    <property type="match status" value="1"/>
</dbReference>
<dbReference type="PROSITE" id="PS00631">
    <property type="entry name" value="CYTOSOL_AP"/>
    <property type="match status" value="1"/>
</dbReference>
<evidence type="ECO:0000256" key="5">
    <source>
        <dbReference type="ARBA" id="ARBA00022670"/>
    </source>
</evidence>
<dbReference type="EMBL" id="AP014633">
    <property type="protein sequence ID" value="BAP55603.1"/>
    <property type="molecule type" value="Genomic_DNA"/>
</dbReference>
<evidence type="ECO:0000313" key="13">
    <source>
        <dbReference type="Proteomes" id="UP000031623"/>
    </source>
</evidence>
<evidence type="ECO:0000256" key="7">
    <source>
        <dbReference type="ARBA" id="ARBA00022801"/>
    </source>
</evidence>
<evidence type="ECO:0000259" key="11">
    <source>
        <dbReference type="PROSITE" id="PS00631"/>
    </source>
</evidence>
<feature type="binding site" evidence="9">
    <location>
        <position position="273"/>
    </location>
    <ligand>
        <name>Mn(2+)</name>
        <dbReference type="ChEBI" id="CHEBI:29035"/>
        <label>2</label>
    </ligand>
</feature>
<dbReference type="FunFam" id="3.40.220.10:FF:000001">
    <property type="entry name" value="Probable cytosol aminopeptidase"/>
    <property type="match status" value="1"/>
</dbReference>
<evidence type="ECO:0000256" key="8">
    <source>
        <dbReference type="ARBA" id="ARBA00023211"/>
    </source>
</evidence>
<name>A0A090ACU0_9GAMM</name>
<keyword evidence="7 9" id="KW-0378">Hydrolase</keyword>
<dbReference type="STRING" id="40754.THII_1306"/>
<feature type="binding site" evidence="9">
    <location>
        <position position="352"/>
    </location>
    <ligand>
        <name>Mn(2+)</name>
        <dbReference type="ChEBI" id="CHEBI:29035"/>
        <label>1</label>
    </ligand>
</feature>
<dbReference type="SUPFAM" id="SSF53187">
    <property type="entry name" value="Zn-dependent exopeptidases"/>
    <property type="match status" value="1"/>
</dbReference>
<dbReference type="EC" id="3.4.11.10" evidence="9"/>
<keyword evidence="6 9" id="KW-0479">Metal-binding</keyword>
<dbReference type="PRINTS" id="PR00481">
    <property type="entry name" value="LAMNOPPTDASE"/>
</dbReference>
<dbReference type="Gene3D" id="3.40.220.10">
    <property type="entry name" value="Leucine Aminopeptidase, subunit E, domain 1"/>
    <property type="match status" value="1"/>
</dbReference>
<evidence type="ECO:0000256" key="10">
    <source>
        <dbReference type="SAM" id="MobiDB-lite"/>
    </source>
</evidence>
<feature type="binding site" evidence="9">
    <location>
        <position position="291"/>
    </location>
    <ligand>
        <name>Mn(2+)</name>
        <dbReference type="ChEBI" id="CHEBI:29035"/>
        <label>2</label>
    </ligand>
</feature>
<keyword evidence="4 9" id="KW-0031">Aminopeptidase</keyword>
<dbReference type="AlphaFoldDB" id="A0A090ACU0"/>
<dbReference type="InterPro" id="IPR000819">
    <property type="entry name" value="Peptidase_M17_C"/>
</dbReference>
<feature type="binding site" evidence="9">
    <location>
        <position position="268"/>
    </location>
    <ligand>
        <name>Mn(2+)</name>
        <dbReference type="ChEBI" id="CHEBI:29035"/>
        <label>2</label>
    </ligand>
</feature>
<comment type="function">
    <text evidence="9">Presumably involved in the processing and regular turnover of intracellular proteins. Catalyzes the removal of unsubstituted N-terminal amino acids from various peptides.</text>
</comment>
<feature type="domain" description="Cytosol aminopeptidase" evidence="11">
    <location>
        <begin position="348"/>
        <end position="355"/>
    </location>
</feature>
<comment type="similarity">
    <text evidence="3 9">Belongs to the peptidase M17 family.</text>
</comment>
<keyword evidence="13" id="KW-1185">Reference proteome</keyword>
<dbReference type="KEGG" id="tig:THII_1306"/>
<feature type="binding site" evidence="9">
    <location>
        <position position="352"/>
    </location>
    <ligand>
        <name>Mn(2+)</name>
        <dbReference type="ChEBI" id="CHEBI:29035"/>
        <label>2</label>
    </ligand>
</feature>
<feature type="region of interest" description="Disordered" evidence="10">
    <location>
        <begin position="500"/>
        <end position="520"/>
    </location>
</feature>
<evidence type="ECO:0000256" key="2">
    <source>
        <dbReference type="ARBA" id="ARBA00000967"/>
    </source>
</evidence>
<comment type="cofactor">
    <cofactor evidence="9">
        <name>Mn(2+)</name>
        <dbReference type="ChEBI" id="CHEBI:29035"/>
    </cofactor>
    <text evidence="9">Binds 2 manganese ions per subunit.</text>
</comment>
<evidence type="ECO:0000256" key="1">
    <source>
        <dbReference type="ARBA" id="ARBA00000135"/>
    </source>
</evidence>
<dbReference type="Proteomes" id="UP000031623">
    <property type="component" value="Chromosome"/>
</dbReference>
<keyword evidence="5 9" id="KW-0645">Protease</keyword>
<comment type="catalytic activity">
    <reaction evidence="1 9">
        <text>Release of an N-terminal amino acid, Xaa-|-Yaa-, in which Xaa is preferably Leu, but may be other amino acids including Pro although not Arg or Lys, and Yaa may be Pro. Amino acid amides and methyl esters are also readily hydrolyzed, but rates on arylamides are exceedingly low.</text>
        <dbReference type="EC" id="3.4.11.1"/>
    </reaction>
</comment>
<dbReference type="PANTHER" id="PTHR11963:SF23">
    <property type="entry name" value="CYTOSOL AMINOPEPTIDASE"/>
    <property type="match status" value="1"/>
</dbReference>
<comment type="catalytic activity">
    <reaction evidence="2 9">
        <text>Release of an N-terminal amino acid, preferentially leucine, but not glutamic or aspartic acids.</text>
        <dbReference type="EC" id="3.4.11.10"/>
    </reaction>
</comment>
<organism evidence="12 13">
    <name type="scientific">Thioploca ingrica</name>
    <dbReference type="NCBI Taxonomy" id="40754"/>
    <lineage>
        <taxon>Bacteria</taxon>
        <taxon>Pseudomonadati</taxon>
        <taxon>Pseudomonadota</taxon>
        <taxon>Gammaproteobacteria</taxon>
        <taxon>Thiotrichales</taxon>
        <taxon>Thiotrichaceae</taxon>
        <taxon>Thioploca</taxon>
    </lineage>
</organism>
<evidence type="ECO:0000256" key="4">
    <source>
        <dbReference type="ARBA" id="ARBA00022438"/>
    </source>
</evidence>
<dbReference type="GO" id="GO:0030145">
    <property type="term" value="F:manganese ion binding"/>
    <property type="evidence" value="ECO:0007669"/>
    <property type="project" value="UniProtKB-UniRule"/>
</dbReference>
<dbReference type="NCBIfam" id="NF002077">
    <property type="entry name" value="PRK00913.2-4"/>
    <property type="match status" value="1"/>
</dbReference>
<dbReference type="OrthoDB" id="9809354at2"/>
<comment type="subcellular location">
    <subcellularLocation>
        <location evidence="9">Cytoplasm</location>
    </subcellularLocation>
</comment>
<accession>A0A090ACU0</accession>
<sequence length="520" mass="56852">MEFNVKSGHPEKQRTACVVVGVYEPRRLSEVAKQIDEVSGGHLSSILRRGDLEGKSGQTLLLHNVPGTLADRVLLVGCGRERELGDTQYRKVIAHAIRTLHETGSMETVCYLTELNVRGRDTAWRIRHAIETAQATLYSFDQLKSKKDITRRPLRKIVFSVGSRRELALAEQASREAQKIADGVKLAKDLGNMPGNLCTPSYLADQAKTLCNLHEKMSCKVLIETHLEKQGFNALLAVAKGSEQPPRLIILEYRGGKKNDLPIVLVGKGVTFDSGGISIKPSKDMDEMKFDMCGAAAVLGTLSAVADLQLPVNLIGIIPAVENLPSGKATKPGDIVTSLSGQTIEILNTDAEGRLILCDALTYAERYKPDVVIDIATLTGACVIALGKPAHGLFSNHNPLTNDLLNAGRISCDRAWELPLWDDYQEQLDSRFADIANIGGREAGAITAACFLSRFTKKYRWAHLDIAGTAWLTGKEKGATGRPVPLLTQYLIERSREDDPNLMTTIPLPPITQTEDEDEA</sequence>
<dbReference type="HOGENOM" id="CLU_013734_2_2_6"/>
<dbReference type="GO" id="GO:0003677">
    <property type="term" value="F:DNA binding"/>
    <property type="evidence" value="ECO:0007669"/>
    <property type="project" value="UniProtKB-ARBA"/>
</dbReference>
<dbReference type="NCBIfam" id="NF002074">
    <property type="entry name" value="PRK00913.1-4"/>
    <property type="match status" value="1"/>
</dbReference>
<keyword evidence="8 9" id="KW-0464">Manganese</keyword>
<gene>
    <name evidence="9" type="primary">pepA</name>
    <name evidence="12" type="ORF">THII_1306</name>
</gene>
<feature type="active site" evidence="9">
    <location>
        <position position="280"/>
    </location>
</feature>
<dbReference type="EC" id="3.4.11.1" evidence="9"/>
<dbReference type="GO" id="GO:0006508">
    <property type="term" value="P:proteolysis"/>
    <property type="evidence" value="ECO:0007669"/>
    <property type="project" value="UniProtKB-KW"/>
</dbReference>
<evidence type="ECO:0000256" key="6">
    <source>
        <dbReference type="ARBA" id="ARBA00022723"/>
    </source>
</evidence>